<dbReference type="InterPro" id="IPR036236">
    <property type="entry name" value="Znf_C2H2_sf"/>
</dbReference>
<accession>A0A3E2HEQ5</accession>
<dbReference type="EMBL" id="NCSJ02000073">
    <property type="protein sequence ID" value="RFU31571.1"/>
    <property type="molecule type" value="Genomic_DNA"/>
</dbReference>
<dbReference type="OrthoDB" id="1405595at2759"/>
<feature type="region of interest" description="Disordered" evidence="8">
    <location>
        <begin position="175"/>
        <end position="213"/>
    </location>
</feature>
<evidence type="ECO:0000259" key="9">
    <source>
        <dbReference type="PROSITE" id="PS50157"/>
    </source>
</evidence>
<dbReference type="STRING" id="5539.A0A3E2HEQ5"/>
<feature type="domain" description="C2H2-type" evidence="9">
    <location>
        <begin position="57"/>
        <end position="86"/>
    </location>
</feature>
<keyword evidence="2" id="KW-0479">Metal-binding</keyword>
<evidence type="ECO:0000256" key="7">
    <source>
        <dbReference type="PROSITE-ProRule" id="PRU00042"/>
    </source>
</evidence>
<feature type="region of interest" description="Disordered" evidence="8">
    <location>
        <begin position="276"/>
        <end position="317"/>
    </location>
</feature>
<dbReference type="PANTHER" id="PTHR40626:SF11">
    <property type="entry name" value="ZINC FINGER PROTEIN YPR022C"/>
    <property type="match status" value="1"/>
</dbReference>
<evidence type="ECO:0000256" key="3">
    <source>
        <dbReference type="ARBA" id="ARBA00022737"/>
    </source>
</evidence>
<reference evidence="10 11" key="1">
    <citation type="submission" date="2018-05" db="EMBL/GenBank/DDBJ databases">
        <title>Draft genome sequence of Scytalidium lignicola DSM 105466, a ubiquitous saprotrophic fungus.</title>
        <authorList>
            <person name="Buettner E."/>
            <person name="Gebauer A.M."/>
            <person name="Hofrichter M."/>
            <person name="Liers C."/>
            <person name="Kellner H."/>
        </authorList>
    </citation>
    <scope>NUCLEOTIDE SEQUENCE [LARGE SCALE GENOMIC DNA]</scope>
    <source>
        <strain evidence="10 11">DSM 105466</strain>
    </source>
</reference>
<gene>
    <name evidence="10" type="ORF">B7463_g4787</name>
</gene>
<dbReference type="PROSITE" id="PS50157">
    <property type="entry name" value="ZINC_FINGER_C2H2_2"/>
    <property type="match status" value="2"/>
</dbReference>
<keyword evidence="4 7" id="KW-0863">Zinc-finger</keyword>
<feature type="region of interest" description="Disordered" evidence="8">
    <location>
        <begin position="1"/>
        <end position="44"/>
    </location>
</feature>
<feature type="compositionally biased region" description="Basic and acidic residues" evidence="8">
    <location>
        <begin position="292"/>
        <end position="306"/>
    </location>
</feature>
<dbReference type="PANTHER" id="PTHR40626">
    <property type="entry name" value="MIP31509P"/>
    <property type="match status" value="1"/>
</dbReference>
<evidence type="ECO:0000256" key="6">
    <source>
        <dbReference type="ARBA" id="ARBA00023242"/>
    </source>
</evidence>
<sequence length="385" mass="42398">MSITSTSTTTTTPTTTSSTNTPSSSNTSTSSSSRSSSVSSAASPSTIAVQAIVKKKFPCAYPGCGKSFSRSEHLHRHALNHQDGNNTCQRCSAHFRRRDLLERHMARHKEKDDEAGGEGLGVLATRKRLWRDANGNIVNSRRPSLSDSKEIAKRRLESRRNSEVAVAAAAAKANAAQSESGAQQRQNQQSQAQVHAQSQNHVQMKREGRPQHLKTRSLGRIPTASHPISIHAPQQLYMHQSNIRSPIEDFPDYMQQQHSPWGIGVHTPPLSIPSLSLGASSYSTSSTTPSSEHGHSDERNDPDRARHPLLTPPLESTTWPDLHPHIPLFTASPSPDNFEYPSPHLHSQSWSNSSSAVSPFSQYPPPRSILARRLALRWPRSRSRP</sequence>
<feature type="non-terminal residue" evidence="10">
    <location>
        <position position="1"/>
    </location>
</feature>
<dbReference type="Pfam" id="PF00096">
    <property type="entry name" value="zf-C2H2"/>
    <property type="match status" value="1"/>
</dbReference>
<evidence type="ECO:0000313" key="11">
    <source>
        <dbReference type="Proteomes" id="UP000258309"/>
    </source>
</evidence>
<feature type="domain" description="C2H2-type" evidence="9">
    <location>
        <begin position="86"/>
        <end position="113"/>
    </location>
</feature>
<dbReference type="GO" id="GO:0005634">
    <property type="term" value="C:nucleus"/>
    <property type="evidence" value="ECO:0007669"/>
    <property type="project" value="UniProtKB-SubCell"/>
</dbReference>
<evidence type="ECO:0000256" key="8">
    <source>
        <dbReference type="SAM" id="MobiDB-lite"/>
    </source>
</evidence>
<feature type="compositionally biased region" description="Low complexity" evidence="8">
    <location>
        <begin position="347"/>
        <end position="361"/>
    </location>
</feature>
<comment type="subcellular location">
    <subcellularLocation>
        <location evidence="1">Nucleus</location>
    </subcellularLocation>
</comment>
<feature type="non-terminal residue" evidence="10">
    <location>
        <position position="385"/>
    </location>
</feature>
<evidence type="ECO:0000256" key="4">
    <source>
        <dbReference type="ARBA" id="ARBA00022771"/>
    </source>
</evidence>
<dbReference type="GO" id="GO:0000785">
    <property type="term" value="C:chromatin"/>
    <property type="evidence" value="ECO:0007669"/>
    <property type="project" value="TreeGrafter"/>
</dbReference>
<evidence type="ECO:0000256" key="2">
    <source>
        <dbReference type="ARBA" id="ARBA00022723"/>
    </source>
</evidence>
<dbReference type="AlphaFoldDB" id="A0A3E2HEQ5"/>
<dbReference type="InterPro" id="IPR013087">
    <property type="entry name" value="Znf_C2H2_type"/>
</dbReference>
<feature type="compositionally biased region" description="Basic and acidic residues" evidence="8">
    <location>
        <begin position="147"/>
        <end position="161"/>
    </location>
</feature>
<dbReference type="Proteomes" id="UP000258309">
    <property type="component" value="Unassembled WGS sequence"/>
</dbReference>
<feature type="compositionally biased region" description="Low complexity" evidence="8">
    <location>
        <begin position="276"/>
        <end position="291"/>
    </location>
</feature>
<keyword evidence="3" id="KW-0677">Repeat</keyword>
<dbReference type="InterPro" id="IPR051059">
    <property type="entry name" value="VerF-like"/>
</dbReference>
<feature type="region of interest" description="Disordered" evidence="8">
    <location>
        <begin position="334"/>
        <end position="364"/>
    </location>
</feature>
<keyword evidence="5" id="KW-0862">Zinc</keyword>
<evidence type="ECO:0000313" key="10">
    <source>
        <dbReference type="EMBL" id="RFU31571.1"/>
    </source>
</evidence>
<organism evidence="10 11">
    <name type="scientific">Scytalidium lignicola</name>
    <name type="common">Hyphomycete</name>
    <dbReference type="NCBI Taxonomy" id="5539"/>
    <lineage>
        <taxon>Eukaryota</taxon>
        <taxon>Fungi</taxon>
        <taxon>Dikarya</taxon>
        <taxon>Ascomycota</taxon>
        <taxon>Pezizomycotina</taxon>
        <taxon>Leotiomycetes</taxon>
        <taxon>Leotiomycetes incertae sedis</taxon>
        <taxon>Scytalidium</taxon>
    </lineage>
</organism>
<dbReference type="PROSITE" id="PS00028">
    <property type="entry name" value="ZINC_FINGER_C2H2_1"/>
    <property type="match status" value="2"/>
</dbReference>
<dbReference type="Gene3D" id="3.30.160.60">
    <property type="entry name" value="Classic Zinc Finger"/>
    <property type="match status" value="1"/>
</dbReference>
<proteinExistence type="predicted"/>
<evidence type="ECO:0000256" key="5">
    <source>
        <dbReference type="ARBA" id="ARBA00022833"/>
    </source>
</evidence>
<protein>
    <recommendedName>
        <fullName evidence="9">C2H2-type domain-containing protein</fullName>
    </recommendedName>
</protein>
<feature type="region of interest" description="Disordered" evidence="8">
    <location>
        <begin position="141"/>
        <end position="161"/>
    </location>
</feature>
<feature type="compositionally biased region" description="Low complexity" evidence="8">
    <location>
        <begin position="183"/>
        <end position="202"/>
    </location>
</feature>
<dbReference type="GO" id="GO:0000981">
    <property type="term" value="F:DNA-binding transcription factor activity, RNA polymerase II-specific"/>
    <property type="evidence" value="ECO:0007669"/>
    <property type="project" value="InterPro"/>
</dbReference>
<comment type="caution">
    <text evidence="10">The sequence shown here is derived from an EMBL/GenBank/DDBJ whole genome shotgun (WGS) entry which is preliminary data.</text>
</comment>
<keyword evidence="11" id="KW-1185">Reference proteome</keyword>
<dbReference type="SUPFAM" id="SSF57667">
    <property type="entry name" value="beta-beta-alpha zinc fingers"/>
    <property type="match status" value="1"/>
</dbReference>
<evidence type="ECO:0000256" key="1">
    <source>
        <dbReference type="ARBA" id="ARBA00004123"/>
    </source>
</evidence>
<dbReference type="GO" id="GO:0008270">
    <property type="term" value="F:zinc ion binding"/>
    <property type="evidence" value="ECO:0007669"/>
    <property type="project" value="UniProtKB-KW"/>
</dbReference>
<keyword evidence="6" id="KW-0539">Nucleus</keyword>
<name>A0A3E2HEQ5_SCYLI</name>
<dbReference type="GO" id="GO:0000978">
    <property type="term" value="F:RNA polymerase II cis-regulatory region sequence-specific DNA binding"/>
    <property type="evidence" value="ECO:0007669"/>
    <property type="project" value="InterPro"/>
</dbReference>
<dbReference type="SMART" id="SM00355">
    <property type="entry name" value="ZnF_C2H2"/>
    <property type="match status" value="2"/>
</dbReference>